<sequence length="158" mass="18148">MEEIPNFGLLNFSFLFVVLISFMQLNVVVEGGNMEGDGNNALSHFFLFPAIMLCVTRNSKIRAVEFSRPSMDSKYRRYWNWYHNWTGRITLFFRAVNIVLGIHIAGAGQAWKIGYGFLVGSVLVTVIVFEALLRVRRSEERKTHPPFPMNSIEQEISL</sequence>
<dbReference type="PANTHER" id="PTHR23130:SF115">
    <property type="entry name" value="OS01G0680900 PROTEIN"/>
    <property type="match status" value="1"/>
</dbReference>
<reference evidence="3" key="1">
    <citation type="journal article" date="2018" name="Gigascience">
        <title>Genome assembly of the Pink Ipe (Handroanthus impetiginosus, Bignoniaceae), a highly valued, ecologically keystone Neotropical timber forest tree.</title>
        <authorList>
            <person name="Silva-Junior O.B."/>
            <person name="Grattapaglia D."/>
            <person name="Novaes E."/>
            <person name="Collevatti R.G."/>
        </authorList>
    </citation>
    <scope>NUCLEOTIDE SEQUENCE [LARGE SCALE GENOMIC DNA]</scope>
    <source>
        <strain evidence="3">cv. UFG-1</strain>
    </source>
</reference>
<accession>A0A2G9HIL1</accession>
<dbReference type="EMBL" id="NKXS01001687">
    <property type="protein sequence ID" value="PIN17348.1"/>
    <property type="molecule type" value="Genomic_DNA"/>
</dbReference>
<keyword evidence="1" id="KW-0472">Membrane</keyword>
<dbReference type="CDD" id="cd08760">
    <property type="entry name" value="Cyt_b561_FRRS1_like"/>
    <property type="match status" value="1"/>
</dbReference>
<dbReference type="Proteomes" id="UP000231279">
    <property type="component" value="Unassembled WGS sequence"/>
</dbReference>
<evidence type="ECO:0008006" key="4">
    <source>
        <dbReference type="Google" id="ProtNLM"/>
    </source>
</evidence>
<dbReference type="STRING" id="429701.A0A2G9HIL1"/>
<dbReference type="PANTHER" id="PTHR23130">
    <property type="entry name" value="CYTOCHROME B561 AND DOMON DOMAIN-CONTAINING PROTEIN"/>
    <property type="match status" value="1"/>
</dbReference>
<dbReference type="AlphaFoldDB" id="A0A2G9HIL1"/>
<evidence type="ECO:0000313" key="2">
    <source>
        <dbReference type="EMBL" id="PIN17348.1"/>
    </source>
</evidence>
<dbReference type="Gene3D" id="1.20.120.1770">
    <property type="match status" value="1"/>
</dbReference>
<keyword evidence="3" id="KW-1185">Reference proteome</keyword>
<comment type="caution">
    <text evidence="2">The sequence shown here is derived from an EMBL/GenBank/DDBJ whole genome shotgun (WGS) entry which is preliminary data.</text>
</comment>
<feature type="transmembrane region" description="Helical" evidence="1">
    <location>
        <begin position="41"/>
        <end position="58"/>
    </location>
</feature>
<name>A0A2G9HIL1_9LAMI</name>
<organism evidence="2 3">
    <name type="scientific">Handroanthus impetiginosus</name>
    <dbReference type="NCBI Taxonomy" id="429701"/>
    <lineage>
        <taxon>Eukaryota</taxon>
        <taxon>Viridiplantae</taxon>
        <taxon>Streptophyta</taxon>
        <taxon>Embryophyta</taxon>
        <taxon>Tracheophyta</taxon>
        <taxon>Spermatophyta</taxon>
        <taxon>Magnoliopsida</taxon>
        <taxon>eudicotyledons</taxon>
        <taxon>Gunneridae</taxon>
        <taxon>Pentapetalae</taxon>
        <taxon>asterids</taxon>
        <taxon>lamiids</taxon>
        <taxon>Lamiales</taxon>
        <taxon>Bignoniaceae</taxon>
        <taxon>Crescentiina</taxon>
        <taxon>Tabebuia alliance</taxon>
        <taxon>Handroanthus</taxon>
    </lineage>
</organism>
<proteinExistence type="predicted"/>
<feature type="transmembrane region" description="Helical" evidence="1">
    <location>
        <begin position="113"/>
        <end position="133"/>
    </location>
</feature>
<evidence type="ECO:0000256" key="1">
    <source>
        <dbReference type="SAM" id="Phobius"/>
    </source>
</evidence>
<gene>
    <name evidence="2" type="ORF">CDL12_10006</name>
</gene>
<protein>
    <recommendedName>
        <fullName evidence="4">Cytochrome b561 domain-containing protein</fullName>
    </recommendedName>
</protein>
<keyword evidence="1" id="KW-1133">Transmembrane helix</keyword>
<feature type="transmembrane region" description="Helical" evidence="1">
    <location>
        <begin position="85"/>
        <end position="107"/>
    </location>
</feature>
<evidence type="ECO:0000313" key="3">
    <source>
        <dbReference type="Proteomes" id="UP000231279"/>
    </source>
</evidence>
<dbReference type="OrthoDB" id="19261at2759"/>
<feature type="transmembrane region" description="Helical" evidence="1">
    <location>
        <begin position="7"/>
        <end position="29"/>
    </location>
</feature>
<keyword evidence="1" id="KW-0812">Transmembrane</keyword>